<reference evidence="3" key="1">
    <citation type="journal article" date="2019" name="Int. J. Syst. Evol. Microbiol.">
        <title>The Global Catalogue of Microorganisms (GCM) 10K type strain sequencing project: providing services to taxonomists for standard genome sequencing and annotation.</title>
        <authorList>
            <consortium name="The Broad Institute Genomics Platform"/>
            <consortium name="The Broad Institute Genome Sequencing Center for Infectious Disease"/>
            <person name="Wu L."/>
            <person name="Ma J."/>
        </authorList>
    </citation>
    <scope>NUCLEOTIDE SEQUENCE [LARGE SCALE GENOMIC DNA]</scope>
    <source>
        <strain evidence="3">CAIM 431</strain>
    </source>
</reference>
<evidence type="ECO:0000313" key="2">
    <source>
        <dbReference type="EMBL" id="MFD1888885.1"/>
    </source>
</evidence>
<protein>
    <submittedName>
        <fullName evidence="2">PP2C family serine/threonine-protein phosphatase</fullName>
    </submittedName>
</protein>
<dbReference type="EMBL" id="JBHUFZ010000005">
    <property type="protein sequence ID" value="MFD1888885.1"/>
    <property type="molecule type" value="Genomic_DNA"/>
</dbReference>
<dbReference type="PANTHER" id="PTHR47992">
    <property type="entry name" value="PROTEIN PHOSPHATASE"/>
    <property type="match status" value="1"/>
</dbReference>
<dbReference type="SUPFAM" id="SSF81606">
    <property type="entry name" value="PP2C-like"/>
    <property type="match status" value="1"/>
</dbReference>
<dbReference type="SMART" id="SM00331">
    <property type="entry name" value="PP2C_SIG"/>
    <property type="match status" value="1"/>
</dbReference>
<dbReference type="RefSeq" id="WP_343875131.1">
    <property type="nucleotide sequence ID" value="NZ_BAAAIX010000028.1"/>
</dbReference>
<organism evidence="2 3">
    <name type="scientific">Luteococcus peritonei</name>
    <dbReference type="NCBI Taxonomy" id="88874"/>
    <lineage>
        <taxon>Bacteria</taxon>
        <taxon>Bacillati</taxon>
        <taxon>Actinomycetota</taxon>
        <taxon>Actinomycetes</taxon>
        <taxon>Propionibacteriales</taxon>
        <taxon>Propionibacteriaceae</taxon>
        <taxon>Luteococcus</taxon>
    </lineage>
</organism>
<feature type="domain" description="PPM-type phosphatase" evidence="1">
    <location>
        <begin position="41"/>
        <end position="283"/>
    </location>
</feature>
<dbReference type="CDD" id="cd00143">
    <property type="entry name" value="PP2Cc"/>
    <property type="match status" value="1"/>
</dbReference>
<dbReference type="PROSITE" id="PS51746">
    <property type="entry name" value="PPM_2"/>
    <property type="match status" value="1"/>
</dbReference>
<comment type="caution">
    <text evidence="2">The sequence shown here is derived from an EMBL/GenBank/DDBJ whole genome shotgun (WGS) entry which is preliminary data.</text>
</comment>
<evidence type="ECO:0000259" key="1">
    <source>
        <dbReference type="PROSITE" id="PS51746"/>
    </source>
</evidence>
<dbReference type="Gene3D" id="3.60.40.10">
    <property type="entry name" value="PPM-type phosphatase domain"/>
    <property type="match status" value="1"/>
</dbReference>
<accession>A0ABW4RST0</accession>
<dbReference type="InterPro" id="IPR001932">
    <property type="entry name" value="PPM-type_phosphatase-like_dom"/>
</dbReference>
<dbReference type="InterPro" id="IPR015655">
    <property type="entry name" value="PP2C"/>
</dbReference>
<evidence type="ECO:0000313" key="3">
    <source>
        <dbReference type="Proteomes" id="UP001597326"/>
    </source>
</evidence>
<sequence>MIDDDPGQQPPVAAPAEASDRDHFVLAPLPWLAGASDRGHRHALNQDALAIAGRETPGRGRVAVLVVSDGVSTSLGSEVSAAVAAEVACTTLVAMLRTKPDSSVEQVEADLVDAVAAANDAVLSTRGPGPEPGSCTLIAAVVDGNRITVGNVGDCRAYWVADDGEAEVLSVDDSVAQARIELGMSREEAENGFQAHAITRWLGPNSNDSSPRLVTTEVGGAGWLLVCSDGLWNYCSPPEQMRALVQEAAAQNHEQPTATVQMLVEWANQQGGRDNITAALCRVEVPSVALTA</sequence>
<dbReference type="InterPro" id="IPR036457">
    <property type="entry name" value="PPM-type-like_dom_sf"/>
</dbReference>
<dbReference type="Pfam" id="PF13672">
    <property type="entry name" value="PP2C_2"/>
    <property type="match status" value="1"/>
</dbReference>
<dbReference type="Proteomes" id="UP001597326">
    <property type="component" value="Unassembled WGS sequence"/>
</dbReference>
<gene>
    <name evidence="2" type="ORF">ACFSCS_01620</name>
</gene>
<keyword evidence="3" id="KW-1185">Reference proteome</keyword>
<dbReference type="SMART" id="SM00332">
    <property type="entry name" value="PP2Cc"/>
    <property type="match status" value="1"/>
</dbReference>
<proteinExistence type="predicted"/>
<name>A0ABW4RST0_9ACTN</name>